<evidence type="ECO:0000313" key="3">
    <source>
        <dbReference type="EMBL" id="ABY33546.1"/>
    </source>
</evidence>
<feature type="transmembrane region" description="Helical" evidence="1">
    <location>
        <begin position="6"/>
        <end position="29"/>
    </location>
</feature>
<gene>
    <name evidence="3" type="ordered locus">Caur_0295</name>
</gene>
<protein>
    <recommendedName>
        <fullName evidence="2">DUF3592 domain-containing protein</fullName>
    </recommendedName>
</protein>
<dbReference type="EnsemblBacteria" id="ABY33546">
    <property type="protein sequence ID" value="ABY33546"/>
    <property type="gene ID" value="Caur_0295"/>
</dbReference>
<dbReference type="STRING" id="324602.Caur_0295"/>
<dbReference type="HOGENOM" id="CLU_142306_0_0_0"/>
<evidence type="ECO:0000256" key="1">
    <source>
        <dbReference type="SAM" id="Phobius"/>
    </source>
</evidence>
<reference evidence="4" key="1">
    <citation type="journal article" date="2011" name="BMC Genomics">
        <title>Complete genome sequence of the filamentous anoxygenic phototrophic bacterium Chloroflexus aurantiacus.</title>
        <authorList>
            <person name="Tang K.H."/>
            <person name="Barry K."/>
            <person name="Chertkov O."/>
            <person name="Dalin E."/>
            <person name="Han C.S."/>
            <person name="Hauser L.J."/>
            <person name="Honchak B.M."/>
            <person name="Karbach L.E."/>
            <person name="Land M.L."/>
            <person name="Lapidus A."/>
            <person name="Larimer F.W."/>
            <person name="Mikhailova N."/>
            <person name="Pitluck S."/>
            <person name="Pierson B.K."/>
            <person name="Blankenship R.E."/>
        </authorList>
    </citation>
    <scope>NUCLEOTIDE SEQUENCE [LARGE SCALE GENOMIC DNA]</scope>
    <source>
        <strain evidence="4">ATCC 29366 / DSM 635 / J-10-fl</strain>
    </source>
</reference>
<feature type="transmembrane region" description="Helical" evidence="1">
    <location>
        <begin position="111"/>
        <end position="131"/>
    </location>
</feature>
<name>A9WCX7_CHLAA</name>
<proteinExistence type="predicted"/>
<evidence type="ECO:0000259" key="2">
    <source>
        <dbReference type="Pfam" id="PF12158"/>
    </source>
</evidence>
<accession>A9WCX7</accession>
<dbReference type="AlphaFoldDB" id="A9WCX7"/>
<dbReference type="Pfam" id="PF12158">
    <property type="entry name" value="DUF3592"/>
    <property type="match status" value="1"/>
</dbReference>
<feature type="domain" description="DUF3592" evidence="2">
    <location>
        <begin position="42"/>
        <end position="111"/>
    </location>
</feature>
<sequence length="164" mass="17832">MITKLFSHLTGGFIMIIFGAIFVGVGLFARDWMVPSSHLSASGVVVDLDEVRSSRGSTGYKAVVEFTTSTGQVVRFQDPTSSNPPAYRRGQEVTVLYDPENPEFAVIDSPFTWLPSTVFIGFGGLFVVLGIFALLNWLLILLKLGGILGVLGLLLRRSRSPVSH</sequence>
<dbReference type="InParanoid" id="A9WCX7"/>
<keyword evidence="1" id="KW-0812">Transmembrane</keyword>
<dbReference type="KEGG" id="cau:Caur_0295"/>
<dbReference type="InterPro" id="IPR021994">
    <property type="entry name" value="DUF3592"/>
</dbReference>
<dbReference type="EMBL" id="CP000909">
    <property type="protein sequence ID" value="ABY33546.1"/>
    <property type="molecule type" value="Genomic_DNA"/>
</dbReference>
<organism evidence="3 4">
    <name type="scientific">Chloroflexus aurantiacus (strain ATCC 29366 / DSM 635 / J-10-fl)</name>
    <dbReference type="NCBI Taxonomy" id="324602"/>
    <lineage>
        <taxon>Bacteria</taxon>
        <taxon>Bacillati</taxon>
        <taxon>Chloroflexota</taxon>
        <taxon>Chloroflexia</taxon>
        <taxon>Chloroflexales</taxon>
        <taxon>Chloroflexineae</taxon>
        <taxon>Chloroflexaceae</taxon>
        <taxon>Chloroflexus</taxon>
    </lineage>
</organism>
<keyword evidence="1" id="KW-0472">Membrane</keyword>
<keyword evidence="4" id="KW-1185">Reference proteome</keyword>
<keyword evidence="1" id="KW-1133">Transmembrane helix</keyword>
<evidence type="ECO:0000313" key="4">
    <source>
        <dbReference type="Proteomes" id="UP000002008"/>
    </source>
</evidence>
<dbReference type="PATRIC" id="fig|324602.8.peg.345"/>
<dbReference type="RefSeq" id="WP_012256202.1">
    <property type="nucleotide sequence ID" value="NC_010175.1"/>
</dbReference>
<dbReference type="Proteomes" id="UP000002008">
    <property type="component" value="Chromosome"/>
</dbReference>